<feature type="compositionally biased region" description="Polar residues" evidence="4">
    <location>
        <begin position="220"/>
        <end position="233"/>
    </location>
</feature>
<dbReference type="AlphaFoldDB" id="A0A078AM57"/>
<dbReference type="InterPro" id="IPR015943">
    <property type="entry name" value="WD40/YVTN_repeat-like_dom_sf"/>
</dbReference>
<dbReference type="Proteomes" id="UP000039865">
    <property type="component" value="Unassembled WGS sequence"/>
</dbReference>
<evidence type="ECO:0000256" key="3">
    <source>
        <dbReference type="PROSITE-ProRule" id="PRU00221"/>
    </source>
</evidence>
<dbReference type="InterPro" id="IPR001680">
    <property type="entry name" value="WD40_rpt"/>
</dbReference>
<dbReference type="InParanoid" id="A0A078AM57"/>
<proteinExistence type="predicted"/>
<keyword evidence="2" id="KW-0677">Repeat</keyword>
<sequence length="938" mass="104586">MEQIDQVISTQIAPYLEMIEQLQQKQKEKEAEIVVLKYALLEMDRKFQELEKKTKAAPAPAARAGGRTTASTAPKTGAGATGKGSALTTPRGTSRSAQQPTSMQDARQRSKTPTSNRMQNSLNASMTSKTGVNRESVVGKGATSTTRDTSKSRNGELQSSGLKKAAVGGSQRQAKPEEKKAVGSSKAAAVDRNSRASSRQGREPSSNTSTLKKGALGAKGNTQDQSFSGRQSDVGLNQSLISENPVTHATFGKATCQMYPWEKKPSRTDPSVKPSVDLKLAYVPSYNGKNARNNIQFIDGQHIIFFSSTVGVIMNIETYQQQILTGHTDEIVCMSYQPLTKTLCTAQKAASKDKDPYFIIWDLNTNEKLVMGASYQKSIQQVAVDESGSYLITVGGTDKTSVCLWAIKDFVDEFKKDKFQAVVRGIQARAEFDLPKLNVHQIRIDTLTSHENIINIWMGTDKGVRSVQIDTKARSIQESKIQSQLTNQNNVYDIQFVDDEVYFGCEDGVVMFLAKNRQDLDSYDVDGKSVQSLGCVRRSGGNVLIVLTEESAKGSIYGYKILNEQFDLVDQEILTKLGSENLKFKPKAVCVYDEFVIIGYEQNTIIKYDLNTNQREVLISGPFFQPQYLAVHPLHKVFAIVGLDKFLRLYSYNFAGDRVKNCLINSIELQNEAKSCDFSPNGKFFCLGYQNGVFEVFQLYDNDGEYFQIECLKLFDLNRKYAVQCVKFSPDGRYLTISCHKDLVVFSAQSEDFDQEGLLKGNTQTVTFLQYDKQSQYAMTNSIDGQVLVWELISGSFAKTDPAKVKDLEWDRKCCVYTWDIQGAWTPDMKETDMNQVSISSDNQLIAVAENLGRVKVFCYPAYIPRQNFLSLDHGHVSHVIGAQFTNDDNFLITLGEQDCTVMIWAYKSVNQNSSDNSTSSPLNLQLDTKKLMKLDDQ</sequence>
<dbReference type="GO" id="GO:0008017">
    <property type="term" value="F:microtubule binding"/>
    <property type="evidence" value="ECO:0007669"/>
    <property type="project" value="TreeGrafter"/>
</dbReference>
<dbReference type="OMA" id="SESACAH"/>
<dbReference type="SUPFAM" id="SSF50978">
    <property type="entry name" value="WD40 repeat-like"/>
    <property type="match status" value="2"/>
</dbReference>
<dbReference type="SUPFAM" id="SSF101898">
    <property type="entry name" value="NHL repeat"/>
    <property type="match status" value="1"/>
</dbReference>
<feature type="compositionally biased region" description="Polar residues" evidence="4">
    <location>
        <begin position="195"/>
        <end position="211"/>
    </location>
</feature>
<dbReference type="InterPro" id="IPR050630">
    <property type="entry name" value="WD_repeat_EMAP"/>
</dbReference>
<dbReference type="InterPro" id="IPR055442">
    <property type="entry name" value="Beta-prop_EML-like_2nd"/>
</dbReference>
<feature type="compositionally biased region" description="Low complexity" evidence="4">
    <location>
        <begin position="56"/>
        <end position="89"/>
    </location>
</feature>
<feature type="region of interest" description="Disordered" evidence="4">
    <location>
        <begin position="51"/>
        <end position="233"/>
    </location>
</feature>
<evidence type="ECO:0000256" key="1">
    <source>
        <dbReference type="ARBA" id="ARBA00022574"/>
    </source>
</evidence>
<gene>
    <name evidence="6" type="primary">Contig8041.g8574</name>
    <name evidence="6" type="ORF">STYLEM_12512</name>
</gene>
<reference evidence="6 7" key="1">
    <citation type="submission" date="2014-06" db="EMBL/GenBank/DDBJ databases">
        <authorList>
            <person name="Swart Estienne"/>
        </authorList>
    </citation>
    <scope>NUCLEOTIDE SEQUENCE [LARGE SCALE GENOMIC DNA]</scope>
    <source>
        <strain evidence="6 7">130c</strain>
    </source>
</reference>
<dbReference type="SMART" id="SM00320">
    <property type="entry name" value="WD40"/>
    <property type="match status" value="8"/>
</dbReference>
<keyword evidence="1 3" id="KW-0853">WD repeat</keyword>
<dbReference type="OrthoDB" id="47802at2759"/>
<dbReference type="InterPro" id="IPR036322">
    <property type="entry name" value="WD40_repeat_dom_sf"/>
</dbReference>
<evidence type="ECO:0000259" key="5">
    <source>
        <dbReference type="Pfam" id="PF23414"/>
    </source>
</evidence>
<evidence type="ECO:0000256" key="4">
    <source>
        <dbReference type="SAM" id="MobiDB-lite"/>
    </source>
</evidence>
<organism evidence="6 7">
    <name type="scientific">Stylonychia lemnae</name>
    <name type="common">Ciliate</name>
    <dbReference type="NCBI Taxonomy" id="5949"/>
    <lineage>
        <taxon>Eukaryota</taxon>
        <taxon>Sar</taxon>
        <taxon>Alveolata</taxon>
        <taxon>Ciliophora</taxon>
        <taxon>Intramacronucleata</taxon>
        <taxon>Spirotrichea</taxon>
        <taxon>Stichotrichia</taxon>
        <taxon>Sporadotrichida</taxon>
        <taxon>Oxytrichidae</taxon>
        <taxon>Stylonychinae</taxon>
        <taxon>Stylonychia</taxon>
    </lineage>
</organism>
<evidence type="ECO:0000256" key="2">
    <source>
        <dbReference type="ARBA" id="ARBA00022737"/>
    </source>
</evidence>
<dbReference type="PROSITE" id="PS50082">
    <property type="entry name" value="WD_REPEATS_2"/>
    <property type="match status" value="1"/>
</dbReference>
<evidence type="ECO:0000313" key="7">
    <source>
        <dbReference type="Proteomes" id="UP000039865"/>
    </source>
</evidence>
<feature type="domain" description="EML-like second beta-propeller" evidence="5">
    <location>
        <begin position="629"/>
        <end position="907"/>
    </location>
</feature>
<dbReference type="PANTHER" id="PTHR13720:SF33">
    <property type="entry name" value="HELP DOMAIN-CONTAINING PROTEIN"/>
    <property type="match status" value="1"/>
</dbReference>
<feature type="repeat" description="WD" evidence="3">
    <location>
        <begin position="759"/>
        <end position="800"/>
    </location>
</feature>
<dbReference type="Gene3D" id="2.130.10.10">
    <property type="entry name" value="YVTN repeat-like/Quinoprotein amine dehydrogenase"/>
    <property type="match status" value="2"/>
</dbReference>
<protein>
    <submittedName>
        <fullName evidence="6">Echinoderm microtubule-associated 6</fullName>
    </submittedName>
</protein>
<feature type="compositionally biased region" description="Polar residues" evidence="4">
    <location>
        <begin position="90"/>
        <end position="133"/>
    </location>
</feature>
<dbReference type="Pfam" id="PF23414">
    <property type="entry name" value="Beta-prop_EML_2"/>
    <property type="match status" value="1"/>
</dbReference>
<keyword evidence="7" id="KW-1185">Reference proteome</keyword>
<dbReference type="PANTHER" id="PTHR13720">
    <property type="entry name" value="WD-40 REPEAT PROTEIN"/>
    <property type="match status" value="1"/>
</dbReference>
<dbReference type="EMBL" id="CCKQ01011873">
    <property type="protein sequence ID" value="CDW83465.1"/>
    <property type="molecule type" value="Genomic_DNA"/>
</dbReference>
<name>A0A078AM57_STYLE</name>
<accession>A0A078AM57</accession>
<evidence type="ECO:0000313" key="6">
    <source>
        <dbReference type="EMBL" id="CDW83465.1"/>
    </source>
</evidence>